<dbReference type="EMBL" id="GDHF01020027">
    <property type="protein sequence ID" value="JAI32287.1"/>
    <property type="molecule type" value="Transcribed_RNA"/>
</dbReference>
<accession>A0A0K8V049</accession>
<proteinExistence type="predicted"/>
<evidence type="ECO:0000313" key="1">
    <source>
        <dbReference type="EMBL" id="JAI32287.1"/>
    </source>
</evidence>
<name>A0A0K8V049_BACLA</name>
<dbReference type="AlphaFoldDB" id="A0A0K8V049"/>
<gene>
    <name evidence="1" type="ORF">c3_g2_i1</name>
</gene>
<reference evidence="1" key="1">
    <citation type="submission" date="2015-06" db="EMBL/GenBank/DDBJ databases">
        <authorList>
            <person name="Hoefler B.C."/>
            <person name="Straight P.D."/>
        </authorList>
    </citation>
    <scope>NUCLEOTIDE SEQUENCE</scope>
</reference>
<sequence length="118" mass="13024">MRFQHAYMCVCAYNKHVCICFANILRALPATNLSPLVGAAKATCGCIACISAIFAHLHILHPTTMQTQLKMYFCADKQHIDVVCVWLLCLFYTTIAGKLKVATSMAQCLTFESAFNVA</sequence>
<organism evidence="1">
    <name type="scientific">Bactrocera latifrons</name>
    <name type="common">Malaysian fruit fly</name>
    <name type="synonym">Chaetodacus latifrons</name>
    <dbReference type="NCBI Taxonomy" id="174628"/>
    <lineage>
        <taxon>Eukaryota</taxon>
        <taxon>Metazoa</taxon>
        <taxon>Ecdysozoa</taxon>
        <taxon>Arthropoda</taxon>
        <taxon>Hexapoda</taxon>
        <taxon>Insecta</taxon>
        <taxon>Pterygota</taxon>
        <taxon>Neoptera</taxon>
        <taxon>Endopterygota</taxon>
        <taxon>Diptera</taxon>
        <taxon>Brachycera</taxon>
        <taxon>Muscomorpha</taxon>
        <taxon>Tephritoidea</taxon>
        <taxon>Tephritidae</taxon>
        <taxon>Bactrocera</taxon>
        <taxon>Bactrocera</taxon>
    </lineage>
</organism>
<protein>
    <submittedName>
        <fullName evidence="1">Uncharacterized protein</fullName>
    </submittedName>
</protein>